<gene>
    <name evidence="8" type="ORF">Ctob_003560</name>
</gene>
<dbReference type="Gene3D" id="2.130.10.10">
    <property type="entry name" value="YVTN repeat-like/Quinoprotein amine dehydrogenase"/>
    <property type="match status" value="2"/>
</dbReference>
<dbReference type="GO" id="GO:0001732">
    <property type="term" value="P:formation of cytoplasmic translation initiation complex"/>
    <property type="evidence" value="ECO:0007669"/>
    <property type="project" value="UniProtKB-UniRule"/>
</dbReference>
<dbReference type="GO" id="GO:0005852">
    <property type="term" value="C:eukaryotic translation initiation factor 3 complex"/>
    <property type="evidence" value="ECO:0007669"/>
    <property type="project" value="UniProtKB-UniRule"/>
</dbReference>
<dbReference type="EMBL" id="JWZX01003133">
    <property type="protein sequence ID" value="KOO24037.1"/>
    <property type="molecule type" value="Genomic_DNA"/>
</dbReference>
<dbReference type="InterPro" id="IPR015943">
    <property type="entry name" value="WD40/YVTN_repeat-like_dom_sf"/>
</dbReference>
<protein>
    <recommendedName>
        <fullName evidence="5">Eukaryotic translation initiation factor 3 subunit B</fullName>
        <shortName evidence="5">eIF3b</shortName>
    </recommendedName>
    <alternativeName>
        <fullName evidence="5">Eukaryotic translation initiation factor 3 subunit 9</fullName>
    </alternativeName>
</protein>
<evidence type="ECO:0000256" key="1">
    <source>
        <dbReference type="ARBA" id="ARBA00022490"/>
    </source>
</evidence>
<evidence type="ECO:0000256" key="5">
    <source>
        <dbReference type="HAMAP-Rule" id="MF_03001"/>
    </source>
</evidence>
<dbReference type="PANTHER" id="PTHR14068">
    <property type="entry name" value="EUKARYOTIC TRANSLATION INITIATION FACTOR 3 EIF3 -RELATED"/>
    <property type="match status" value="1"/>
</dbReference>
<dbReference type="Pfam" id="PF08662">
    <property type="entry name" value="eIF2A"/>
    <property type="match status" value="1"/>
</dbReference>
<dbReference type="GO" id="GO:0016282">
    <property type="term" value="C:eukaryotic 43S preinitiation complex"/>
    <property type="evidence" value="ECO:0007669"/>
    <property type="project" value="UniProtKB-UniRule"/>
</dbReference>
<dbReference type="Proteomes" id="UP000037460">
    <property type="component" value="Unassembled WGS sequence"/>
</dbReference>
<feature type="domain" description="Translation initiation factor beta propellor-like" evidence="7">
    <location>
        <begin position="262"/>
        <end position="463"/>
    </location>
</feature>
<dbReference type="GO" id="GO:0003743">
    <property type="term" value="F:translation initiation factor activity"/>
    <property type="evidence" value="ECO:0007669"/>
    <property type="project" value="UniProtKB-UniRule"/>
</dbReference>
<dbReference type="HAMAP" id="MF_03001">
    <property type="entry name" value="eIF3b"/>
    <property type="match status" value="1"/>
</dbReference>
<feature type="region of interest" description="Disordered" evidence="6">
    <location>
        <begin position="556"/>
        <end position="580"/>
    </location>
</feature>
<sequence>MATSLTNRTRSSRARSRTTPSTWPCPTRSESLRHRPSCPRRICTSGSRTAKARDQYVCRYNEMTEIWWNDPQKPNQEPSYSKKNWSDTYVTWSPRGTYLATFHRLGIMLWGGPSWKRQIKINHGGVKLIDFSPCETYLVTWSPESGQSAALIIWEIKTGNKCRALQGSDPASEMRWPAYLWSHDDSLFARLGDDCIYVYESSTMKLIKDKQDKRTSVRVEGVRQFLWSPTDNIISCWIPEHTNNPAKVVLMSLPSREELRQKNLFSVADLRMTWHDQGHFLCVKVDKHSKSKKTLNSAFELFRLRDKDVPIEVTEFTKETTVIAFAWEPKGIRYAIIHGEAGSQRTDVSFYSMGSKYNGRISLIKTLESKTCSTLWWSPVGSIIVLANLKGTAGQLEWVDANTQTTIGEAEHFMCSDVEWDPTGRFVATSVSHWKHQMENGFIMWSSHGRELLHTKHDKFYQLHWRPRPKTLLTEAQEKEIRKNLRKYSHRYEEEDAQLKNQLGADKLRERKEKHAAFEGFLRAKQKEYDDMRARRIELRGGVESDAESAYTLIEEEEREQLEMTEEVLDAGEEIEIGDD</sequence>
<evidence type="ECO:0000259" key="7">
    <source>
        <dbReference type="Pfam" id="PF08662"/>
    </source>
</evidence>
<dbReference type="PANTHER" id="PTHR14068:SF0">
    <property type="entry name" value="EUKARYOTIC TRANSLATION INITIATION FACTOR 3 SUBUNIT B"/>
    <property type="match status" value="1"/>
</dbReference>
<comment type="subcellular location">
    <subcellularLocation>
        <location evidence="5">Cytoplasm</location>
    </subcellularLocation>
</comment>
<keyword evidence="2 5" id="KW-0396">Initiation factor</keyword>
<dbReference type="InterPro" id="IPR013979">
    <property type="entry name" value="TIF_beta_prop-like"/>
</dbReference>
<keyword evidence="3 5" id="KW-0694">RNA-binding</keyword>
<keyword evidence="9" id="KW-1185">Reference proteome</keyword>
<comment type="caution">
    <text evidence="8">The sequence shown here is derived from an EMBL/GenBank/DDBJ whole genome shotgun (WGS) entry which is preliminary data.</text>
</comment>
<dbReference type="AlphaFoldDB" id="A0A0M0JCG0"/>
<comment type="function">
    <text evidence="5">RNA-binding component of the eukaryotic translation initiation factor 3 (eIF-3) complex, which is involved in protein synthesis of a specialized repertoire of mRNAs and, together with other initiation factors, stimulates binding of mRNA and methionyl-tRNAi to the 40S ribosome. The eIF-3 complex specifically targets and initiates translation of a subset of mRNAs involved in cell proliferation.</text>
</comment>
<dbReference type="GO" id="GO:0031369">
    <property type="term" value="F:translation initiation factor binding"/>
    <property type="evidence" value="ECO:0007669"/>
    <property type="project" value="InterPro"/>
</dbReference>
<dbReference type="OrthoDB" id="10250414at2759"/>
<evidence type="ECO:0000256" key="4">
    <source>
        <dbReference type="ARBA" id="ARBA00022917"/>
    </source>
</evidence>
<dbReference type="SUPFAM" id="SSF82171">
    <property type="entry name" value="DPP6 N-terminal domain-like"/>
    <property type="match status" value="1"/>
</dbReference>
<evidence type="ECO:0000313" key="8">
    <source>
        <dbReference type="EMBL" id="KOO24037.1"/>
    </source>
</evidence>
<keyword evidence="1 5" id="KW-0963">Cytoplasm</keyword>
<proteinExistence type="inferred from homology"/>
<accession>A0A0M0JCG0</accession>
<organism evidence="8 9">
    <name type="scientific">Chrysochromulina tobinii</name>
    <dbReference type="NCBI Taxonomy" id="1460289"/>
    <lineage>
        <taxon>Eukaryota</taxon>
        <taxon>Haptista</taxon>
        <taxon>Haptophyta</taxon>
        <taxon>Prymnesiophyceae</taxon>
        <taxon>Prymnesiales</taxon>
        <taxon>Chrysochromulinaceae</taxon>
        <taxon>Chrysochromulina</taxon>
    </lineage>
</organism>
<keyword evidence="4 5" id="KW-0648">Protein biosynthesis</keyword>
<dbReference type="GO" id="GO:0033290">
    <property type="term" value="C:eukaryotic 48S preinitiation complex"/>
    <property type="evidence" value="ECO:0007669"/>
    <property type="project" value="UniProtKB-UniRule"/>
</dbReference>
<name>A0A0M0JCG0_9EUKA</name>
<comment type="similarity">
    <text evidence="5">Belongs to the eIF-3 subunit B family.</text>
</comment>
<comment type="subunit">
    <text evidence="5">Component of the eukaryotic translation initiation factor 3 (eIF-3) complex.</text>
</comment>
<feature type="region of interest" description="Disordered" evidence="6">
    <location>
        <begin position="1"/>
        <end position="36"/>
    </location>
</feature>
<evidence type="ECO:0000256" key="3">
    <source>
        <dbReference type="ARBA" id="ARBA00022884"/>
    </source>
</evidence>
<reference evidence="9" key="1">
    <citation type="journal article" date="2015" name="PLoS Genet.">
        <title>Genome Sequence and Transcriptome Analyses of Chrysochromulina tobin: Metabolic Tools for Enhanced Algal Fitness in the Prominent Order Prymnesiales (Haptophyceae).</title>
        <authorList>
            <person name="Hovde B.T."/>
            <person name="Deodato C.R."/>
            <person name="Hunsperger H.M."/>
            <person name="Ryken S.A."/>
            <person name="Yost W."/>
            <person name="Jha R.K."/>
            <person name="Patterson J."/>
            <person name="Monnat R.J. Jr."/>
            <person name="Barlow S.B."/>
            <person name="Starkenburg S.R."/>
            <person name="Cattolico R.A."/>
        </authorList>
    </citation>
    <scope>NUCLEOTIDE SEQUENCE</scope>
    <source>
        <strain evidence="9">CCMP291</strain>
    </source>
</reference>
<evidence type="ECO:0000256" key="2">
    <source>
        <dbReference type="ARBA" id="ARBA00022540"/>
    </source>
</evidence>
<dbReference type="GO" id="GO:0003723">
    <property type="term" value="F:RNA binding"/>
    <property type="evidence" value="ECO:0007669"/>
    <property type="project" value="UniProtKB-UniRule"/>
</dbReference>
<evidence type="ECO:0000313" key="9">
    <source>
        <dbReference type="Proteomes" id="UP000037460"/>
    </source>
</evidence>
<dbReference type="InterPro" id="IPR011400">
    <property type="entry name" value="EIF3B"/>
</dbReference>
<evidence type="ECO:0000256" key="6">
    <source>
        <dbReference type="SAM" id="MobiDB-lite"/>
    </source>
</evidence>